<comment type="similarity">
    <text evidence="3">Belongs to the CUEDC2 family.</text>
</comment>
<dbReference type="PANTHER" id="PTHR12493">
    <property type="entry name" value="CUE DOMAIN CONTAINING 2"/>
    <property type="match status" value="1"/>
</dbReference>
<feature type="compositionally biased region" description="Low complexity" evidence="7">
    <location>
        <begin position="144"/>
        <end position="160"/>
    </location>
</feature>
<name>A0A7R9D1E8_TIMPO</name>
<evidence type="ECO:0000313" key="8">
    <source>
        <dbReference type="EMBL" id="CAD7405284.1"/>
    </source>
</evidence>
<evidence type="ECO:0000256" key="1">
    <source>
        <dbReference type="ARBA" id="ARBA00004123"/>
    </source>
</evidence>
<keyword evidence="6" id="KW-0539">Nucleus</keyword>
<protein>
    <recommendedName>
        <fullName evidence="9">CUE domain-containing protein 2</fullName>
    </recommendedName>
</protein>
<evidence type="ECO:0000256" key="2">
    <source>
        <dbReference type="ARBA" id="ARBA00004496"/>
    </source>
</evidence>
<evidence type="ECO:0000256" key="7">
    <source>
        <dbReference type="SAM" id="MobiDB-lite"/>
    </source>
</evidence>
<dbReference type="GO" id="GO:0005634">
    <property type="term" value="C:nucleus"/>
    <property type="evidence" value="ECO:0007669"/>
    <property type="project" value="UniProtKB-SubCell"/>
</dbReference>
<evidence type="ECO:0000256" key="6">
    <source>
        <dbReference type="ARBA" id="ARBA00023242"/>
    </source>
</evidence>
<comment type="subcellular location">
    <subcellularLocation>
        <location evidence="2">Cytoplasm</location>
    </subcellularLocation>
    <subcellularLocation>
        <location evidence="1">Nucleus</location>
    </subcellularLocation>
</comment>
<sequence length="312" mass="35300">MSRPTLAEQEDLIKESLFKFVRKHIPSAQLSSIDEIVLSYVVSILEDLGSESSVEEAFDVEGFCEMMAAYFPEFSTIHHASVCQWMFELEASMSQKKRKDGNGSLIGKDLSQLAMLPLAATTPRSHTNSECSSDGPTKRVHQLSETSDGSSDSSGDYYYSGHEDSYSEPQVRLLQEMFPGVCSIEVHHCLSIAEGDVARAAQLVLHRQEAGQSLKTNVTVLQPMAQRQKAVVNDQELKSRIIARYSYVDKDDDIREHRPVGPKSEPKKLVRYRDNKIVSLKGERFTEVKKEEDEDMKKTYVSIKPARQYRFH</sequence>
<proteinExistence type="inferred from homology"/>
<dbReference type="PANTHER" id="PTHR12493:SF0">
    <property type="entry name" value="CUE DOMAIN-CONTAINING PROTEIN 2"/>
    <property type="match status" value="1"/>
</dbReference>
<dbReference type="GO" id="GO:0005737">
    <property type="term" value="C:cytoplasm"/>
    <property type="evidence" value="ECO:0007669"/>
    <property type="project" value="UniProtKB-SubCell"/>
</dbReference>
<dbReference type="EMBL" id="OD002460">
    <property type="protein sequence ID" value="CAD7405284.1"/>
    <property type="molecule type" value="Genomic_DNA"/>
</dbReference>
<keyword evidence="4" id="KW-0963">Cytoplasm</keyword>
<dbReference type="InterPro" id="IPR039805">
    <property type="entry name" value="CUE_CUED2"/>
</dbReference>
<accession>A0A7R9D1E8</accession>
<feature type="region of interest" description="Disordered" evidence="7">
    <location>
        <begin position="121"/>
        <end position="163"/>
    </location>
</feature>
<evidence type="ECO:0000256" key="4">
    <source>
        <dbReference type="ARBA" id="ARBA00022490"/>
    </source>
</evidence>
<evidence type="ECO:0008006" key="9">
    <source>
        <dbReference type="Google" id="ProtNLM"/>
    </source>
</evidence>
<dbReference type="CDD" id="cd14367">
    <property type="entry name" value="CUE_CUED2"/>
    <property type="match status" value="1"/>
</dbReference>
<keyword evidence="5" id="KW-0833">Ubl conjugation pathway</keyword>
<reference evidence="8" key="1">
    <citation type="submission" date="2020-11" db="EMBL/GenBank/DDBJ databases">
        <authorList>
            <person name="Tran Van P."/>
        </authorList>
    </citation>
    <scope>NUCLEOTIDE SEQUENCE</scope>
</reference>
<organism evidence="8">
    <name type="scientific">Timema poppense</name>
    <name type="common">Walking stick</name>
    <dbReference type="NCBI Taxonomy" id="170557"/>
    <lineage>
        <taxon>Eukaryota</taxon>
        <taxon>Metazoa</taxon>
        <taxon>Ecdysozoa</taxon>
        <taxon>Arthropoda</taxon>
        <taxon>Hexapoda</taxon>
        <taxon>Insecta</taxon>
        <taxon>Pterygota</taxon>
        <taxon>Neoptera</taxon>
        <taxon>Polyneoptera</taxon>
        <taxon>Phasmatodea</taxon>
        <taxon>Timematodea</taxon>
        <taxon>Timematoidea</taxon>
        <taxon>Timematidae</taxon>
        <taxon>Timema</taxon>
    </lineage>
</organism>
<evidence type="ECO:0000256" key="5">
    <source>
        <dbReference type="ARBA" id="ARBA00022786"/>
    </source>
</evidence>
<feature type="compositionally biased region" description="Polar residues" evidence="7">
    <location>
        <begin position="122"/>
        <end position="135"/>
    </location>
</feature>
<dbReference type="AlphaFoldDB" id="A0A7R9D1E8"/>
<evidence type="ECO:0000256" key="3">
    <source>
        <dbReference type="ARBA" id="ARBA00006106"/>
    </source>
</evidence>
<gene>
    <name evidence="8" type="ORF">TPSB3V08_LOCUS4903</name>
</gene>